<evidence type="ECO:0000259" key="2">
    <source>
        <dbReference type="Pfam" id="PF01757"/>
    </source>
</evidence>
<dbReference type="PANTHER" id="PTHR23028">
    <property type="entry name" value="ACETYLTRANSFERASE"/>
    <property type="match status" value="1"/>
</dbReference>
<keyword evidence="1" id="KW-0472">Membrane</keyword>
<dbReference type="InterPro" id="IPR043968">
    <property type="entry name" value="SGNH"/>
</dbReference>
<feature type="domain" description="Acyltransferase 3" evidence="2">
    <location>
        <begin position="30"/>
        <end position="361"/>
    </location>
</feature>
<feature type="transmembrane region" description="Helical" evidence="1">
    <location>
        <begin position="251"/>
        <end position="269"/>
    </location>
</feature>
<dbReference type="GO" id="GO:0016020">
    <property type="term" value="C:membrane"/>
    <property type="evidence" value="ECO:0007669"/>
    <property type="project" value="TreeGrafter"/>
</dbReference>
<feature type="transmembrane region" description="Helical" evidence="1">
    <location>
        <begin position="319"/>
        <end position="336"/>
    </location>
</feature>
<dbReference type="PANTHER" id="PTHR23028:SF53">
    <property type="entry name" value="ACYL_TRANSF_3 DOMAIN-CONTAINING PROTEIN"/>
    <property type="match status" value="1"/>
</dbReference>
<dbReference type="GO" id="GO:0016747">
    <property type="term" value="F:acyltransferase activity, transferring groups other than amino-acyl groups"/>
    <property type="evidence" value="ECO:0007669"/>
    <property type="project" value="InterPro"/>
</dbReference>
<keyword evidence="1" id="KW-1133">Transmembrane helix</keyword>
<dbReference type="AlphaFoldDB" id="A0A5N0T5N4"/>
<gene>
    <name evidence="4" type="ORF">F6B40_15760</name>
</gene>
<evidence type="ECO:0000259" key="3">
    <source>
        <dbReference type="Pfam" id="PF19040"/>
    </source>
</evidence>
<feature type="transmembrane region" description="Helical" evidence="1">
    <location>
        <begin position="226"/>
        <end position="244"/>
    </location>
</feature>
<feature type="domain" description="SGNH" evidence="3">
    <location>
        <begin position="447"/>
        <end position="667"/>
    </location>
</feature>
<feature type="transmembrane region" description="Helical" evidence="1">
    <location>
        <begin position="194"/>
        <end position="214"/>
    </location>
</feature>
<dbReference type="Pfam" id="PF01757">
    <property type="entry name" value="Acyl_transf_3"/>
    <property type="match status" value="1"/>
</dbReference>
<protein>
    <submittedName>
        <fullName evidence="4">Acyltransferase</fullName>
    </submittedName>
</protein>
<comment type="caution">
    <text evidence="4">The sequence shown here is derived from an EMBL/GenBank/DDBJ whole genome shotgun (WGS) entry which is preliminary data.</text>
</comment>
<reference evidence="5" key="1">
    <citation type="submission" date="2019-09" db="EMBL/GenBank/DDBJ databases">
        <title>Mumia zhuanghuii sp. nov. isolated from the intestinal contents of plateau pika (Ochotona curzoniae) in the Qinghai-Tibet plateau of China.</title>
        <authorList>
            <person name="Tian Z."/>
        </authorList>
    </citation>
    <scope>NUCLEOTIDE SEQUENCE [LARGE SCALE GENOMIC DNA]</scope>
    <source>
        <strain evidence="5">L-033</strain>
    </source>
</reference>
<evidence type="ECO:0000313" key="4">
    <source>
        <dbReference type="EMBL" id="KAA9130131.1"/>
    </source>
</evidence>
<name>A0A5N0T5N4_9MICO</name>
<dbReference type="InterPro" id="IPR050879">
    <property type="entry name" value="Acyltransferase_3"/>
</dbReference>
<keyword evidence="1" id="KW-0812">Transmembrane</keyword>
<dbReference type="GO" id="GO:0009103">
    <property type="term" value="P:lipopolysaccharide biosynthetic process"/>
    <property type="evidence" value="ECO:0007669"/>
    <property type="project" value="TreeGrafter"/>
</dbReference>
<proteinExistence type="predicted"/>
<dbReference type="EMBL" id="VYUY01000022">
    <property type="protein sequence ID" value="KAA9130131.1"/>
    <property type="molecule type" value="Genomic_DNA"/>
</dbReference>
<feature type="transmembrane region" description="Helical" evidence="1">
    <location>
        <begin position="95"/>
        <end position="114"/>
    </location>
</feature>
<feature type="transmembrane region" description="Helical" evidence="1">
    <location>
        <begin position="159"/>
        <end position="182"/>
    </location>
</feature>
<accession>A0A5N0T5N4</accession>
<keyword evidence="4" id="KW-0012">Acyltransferase</keyword>
<dbReference type="Pfam" id="PF19040">
    <property type="entry name" value="SGNH"/>
    <property type="match status" value="1"/>
</dbReference>
<keyword evidence="4" id="KW-0808">Transferase</keyword>
<keyword evidence="5" id="KW-1185">Reference proteome</keyword>
<feature type="transmembrane region" description="Helical" evidence="1">
    <location>
        <begin position="281"/>
        <end position="307"/>
    </location>
</feature>
<evidence type="ECO:0000256" key="1">
    <source>
        <dbReference type="SAM" id="Phobius"/>
    </source>
</evidence>
<dbReference type="InterPro" id="IPR002656">
    <property type="entry name" value="Acyl_transf_3_dom"/>
</dbReference>
<evidence type="ECO:0000313" key="5">
    <source>
        <dbReference type="Proteomes" id="UP000326838"/>
    </source>
</evidence>
<feature type="transmembrane region" description="Helical" evidence="1">
    <location>
        <begin position="342"/>
        <end position="362"/>
    </location>
</feature>
<sequence length="675" mass="73004">MEQPVVVSSLAAAESTRLRRGGAPATVRRKDIDGLRALAVLLVVVYHVWTQRVSGGVDVFLLISAYFLTGSFVRSAERGGQPSLARYWATRFRRLLPAVAVTLLGTLALAALVYPPSTWAPLWRQTWASLFYIENWELATTAVDYYARDAELASPLQHFWSLSVQGQVFVLWPILIVGGVYAARRLAWSIRLTLVGLFGVIFAASLVYSIVTTASNQAFAYFDTAARLWEFALGSLLALLSPWLRLPRRAAILAGWFGLVALVLCGLLLDVRGGFPGYLALWPTLAACVILLAGNTVPTGGVGLLLSTRPLQRLATISYALYLLHWPVLITFLLLADTRRASLAEGAVVIVVSLVLAFLVTYGVERPIQRRSDGSVGRSLRTIGVCVGAVVLPLASWQIYERVAPPQINPGASVLYDPEVSEPRAGTPLQPSGADLETEWVSLGGACAGEDRPRGILEGSCLQSTGDDSGLSVLVVGDSHAQQWMGALEPAAERNGWNVTALLKAGCSFADGESPLPGVEFCEEWRTAVVDYAVSLRPDVIMLMGTKSQPDSRGERALRGIESTVDQLGESGARIVALRDNPRFADDIFRCVEETDDPGLCARERRAVLPRVNPAAHLSSAGVVVVDLTEYLCPDDVCRAVIGGVVVYLDDNHLTRSYARTLSPLLEDEILQLTG</sequence>
<dbReference type="Proteomes" id="UP000326838">
    <property type="component" value="Unassembled WGS sequence"/>
</dbReference>
<feature type="transmembrane region" description="Helical" evidence="1">
    <location>
        <begin position="55"/>
        <end position="74"/>
    </location>
</feature>
<organism evidence="4 5">
    <name type="scientific">Microbacterium caowuchunii</name>
    <dbReference type="NCBI Taxonomy" id="2614638"/>
    <lineage>
        <taxon>Bacteria</taxon>
        <taxon>Bacillati</taxon>
        <taxon>Actinomycetota</taxon>
        <taxon>Actinomycetes</taxon>
        <taxon>Micrococcales</taxon>
        <taxon>Microbacteriaceae</taxon>
        <taxon>Microbacterium</taxon>
    </lineage>
</organism>
<feature type="transmembrane region" description="Helical" evidence="1">
    <location>
        <begin position="382"/>
        <end position="400"/>
    </location>
</feature>